<reference evidence="3 4" key="1">
    <citation type="submission" date="2017-01" db="EMBL/GenBank/DDBJ databases">
        <authorList>
            <person name="Erauso G."/>
        </authorList>
    </citation>
    <scope>NUCLEOTIDE SEQUENCE [LARGE SCALE GENOMIC DNA]</scope>
    <source>
        <strain evidence="3">MESINF1</strain>
    </source>
</reference>
<dbReference type="SUPFAM" id="SSF52210">
    <property type="entry name" value="Succinyl-CoA synthetase domains"/>
    <property type="match status" value="2"/>
</dbReference>
<protein>
    <submittedName>
        <fullName evidence="3">Succinyl-CoA synthetase, alpha subunit</fullName>
    </submittedName>
</protein>
<dbReference type="Pfam" id="PF02629">
    <property type="entry name" value="CoA_binding"/>
    <property type="match status" value="1"/>
</dbReference>
<accession>A0A7Z7PQD3</accession>
<dbReference type="NCBIfam" id="NF004760">
    <property type="entry name" value="PRK06091.1"/>
    <property type="match status" value="1"/>
</dbReference>
<dbReference type="EMBL" id="LS974202">
    <property type="protein sequence ID" value="SSC14020.1"/>
    <property type="molecule type" value="Genomic_DNA"/>
</dbReference>
<dbReference type="KEGG" id="minf:MESINF_2580"/>
<name>A0A7Z7PQD3_9BACT</name>
<proteinExistence type="predicted"/>
<dbReference type="GO" id="GO:0004775">
    <property type="term" value="F:succinate-CoA ligase (ADP-forming) activity"/>
    <property type="evidence" value="ECO:0007669"/>
    <property type="project" value="TreeGrafter"/>
</dbReference>
<evidence type="ECO:0000259" key="2">
    <source>
        <dbReference type="Pfam" id="PF02629"/>
    </source>
</evidence>
<sequence length="511" mass="54888">MKRVEIIKGEYYDSVTLMLVAKELKKIEGVTEATLNMATEANLHVMKAAGFEVESVNASPDDLIIGIDCPGKLYDRLMEMARSYLSSLPWKDSEEPGEYTPKTLEGALSVLPGANVALISLPGRYAAAEAMKALKRGLNVMLYSDNVSLEEEIELKRYASRNELIVMGPDCGTVVINGQGLGFSNVCPVGPVGIVSASGTGLQEVMVQLARRGIGVKHGLGTGGRDIKSAVGGISSLTAVEALANDPEISVMVFISKPPSPEVREKIVQALRSSGKPSVTCFMGESPREDEPKLKYATGLEECATLAAALLGGKDVIKAREDLINEYLKIEVLGRKSEASGRFLRGLFTGGTLCYEAESIARRYLESVYGNNPLEIGMKLPDSLKPIKNSFIDYGEDEFTQGKLHPMIDPSFRSGQLRIQSEDPSVAVVLFDVVLGYGSAPDPSADVVSAIKSLERKKGPLYVAYVCGTSGDPQNLERQTGILKEAGVHVFESNAKAAIFAAAATEGRERK</sequence>
<dbReference type="InterPro" id="IPR005811">
    <property type="entry name" value="SUCC_ACL_C"/>
</dbReference>
<dbReference type="GO" id="GO:0009361">
    <property type="term" value="C:succinate-CoA ligase complex (ADP-forming)"/>
    <property type="evidence" value="ECO:0007669"/>
    <property type="project" value="TreeGrafter"/>
</dbReference>
<dbReference type="PANTHER" id="PTHR11117:SF24">
    <property type="entry name" value="PROTEIN FDRA"/>
    <property type="match status" value="1"/>
</dbReference>
<dbReference type="GO" id="GO:0006099">
    <property type="term" value="P:tricarboxylic acid cycle"/>
    <property type="evidence" value="ECO:0007669"/>
    <property type="project" value="TreeGrafter"/>
</dbReference>
<dbReference type="Gene3D" id="3.40.50.720">
    <property type="entry name" value="NAD(P)-binding Rossmann-like Domain"/>
    <property type="match status" value="1"/>
</dbReference>
<dbReference type="Gene3D" id="3.40.50.261">
    <property type="entry name" value="Succinyl-CoA synthetase domains"/>
    <property type="match status" value="2"/>
</dbReference>
<keyword evidence="4" id="KW-1185">Reference proteome</keyword>
<dbReference type="RefSeq" id="WP_169700262.1">
    <property type="nucleotide sequence ID" value="NZ_LS974202.1"/>
</dbReference>
<dbReference type="GO" id="GO:0004776">
    <property type="term" value="F:succinate-CoA ligase (GDP-forming) activity"/>
    <property type="evidence" value="ECO:0007669"/>
    <property type="project" value="TreeGrafter"/>
</dbReference>
<feature type="domain" description="ATP-citrate synthase/succinyl-CoA ligase C-terminal" evidence="1">
    <location>
        <begin position="347"/>
        <end position="502"/>
    </location>
</feature>
<dbReference type="Proteomes" id="UP000250796">
    <property type="component" value="Chromosome MESINF"/>
</dbReference>
<feature type="domain" description="CoA-binding" evidence="2">
    <location>
        <begin position="192"/>
        <end position="281"/>
    </location>
</feature>
<evidence type="ECO:0000313" key="3">
    <source>
        <dbReference type="EMBL" id="SSC14020.1"/>
    </source>
</evidence>
<dbReference type="Pfam" id="PF00549">
    <property type="entry name" value="Ligase_CoA"/>
    <property type="match status" value="1"/>
</dbReference>
<gene>
    <name evidence="3" type="ORF">MESINF_2580</name>
</gene>
<evidence type="ECO:0000313" key="4">
    <source>
        <dbReference type="Proteomes" id="UP000250796"/>
    </source>
</evidence>
<evidence type="ECO:0000259" key="1">
    <source>
        <dbReference type="Pfam" id="PF00549"/>
    </source>
</evidence>
<dbReference type="InterPro" id="IPR016102">
    <property type="entry name" value="Succinyl-CoA_synth-like"/>
</dbReference>
<dbReference type="AlphaFoldDB" id="A0A7Z7PQD3"/>
<dbReference type="InterPro" id="IPR003781">
    <property type="entry name" value="CoA-bd"/>
</dbReference>
<organism evidence="3 4">
    <name type="scientific">Mesotoga infera</name>
    <dbReference type="NCBI Taxonomy" id="1236046"/>
    <lineage>
        <taxon>Bacteria</taxon>
        <taxon>Thermotogati</taxon>
        <taxon>Thermotogota</taxon>
        <taxon>Thermotogae</taxon>
        <taxon>Kosmotogales</taxon>
        <taxon>Kosmotogaceae</taxon>
        <taxon>Mesotoga</taxon>
    </lineage>
</organism>
<dbReference type="GO" id="GO:0005829">
    <property type="term" value="C:cytosol"/>
    <property type="evidence" value="ECO:0007669"/>
    <property type="project" value="TreeGrafter"/>
</dbReference>
<dbReference type="PANTHER" id="PTHR11117">
    <property type="entry name" value="SUCCINYL-COA LIGASE SUBUNIT ALPHA"/>
    <property type="match status" value="1"/>
</dbReference>